<accession>A0ABR3XR42</accession>
<sequence>MSKTNGASNSPSAPGLWVTGISSQFPPHSLDPDRLEKIASRFHDLKSPGIKNLVEVSRKTTIEKRPSAIPYDNGFGCQAELPDMTAIDAYFRQAGVDLAVRACRKAMRESSCTAADITHTVAVTATNHGCPGYDVLVASKLGLSPTVNSSLLQGVGCSGGLSLMRAAANAAGAATARGRPACVLAYTCEICTAMLRYDLAAAEGSADKSALSPAATMLSDGAAAFVLCNERGLSGIGLDEDCLGRRCFQLLDWKNMVVPQTHADVGFFADPNGMWTLSPLALRYNN</sequence>
<dbReference type="PANTHER" id="PTHR11877">
    <property type="entry name" value="HYDROXYMETHYLGLUTARYL-COA SYNTHASE"/>
    <property type="match status" value="1"/>
</dbReference>
<dbReference type="InterPro" id="IPR011141">
    <property type="entry name" value="Polyketide_synthase_type-III"/>
</dbReference>
<evidence type="ECO:0000259" key="2">
    <source>
        <dbReference type="Pfam" id="PF00195"/>
    </source>
</evidence>
<dbReference type="SUPFAM" id="SSF53901">
    <property type="entry name" value="Thiolase-like"/>
    <property type="match status" value="1"/>
</dbReference>
<feature type="domain" description="Chalcone/stilbene synthase N-terminal" evidence="2">
    <location>
        <begin position="89"/>
        <end position="227"/>
    </location>
</feature>
<dbReference type="InterPro" id="IPR016039">
    <property type="entry name" value="Thiolase-like"/>
</dbReference>
<dbReference type="Proteomes" id="UP001583177">
    <property type="component" value="Unassembled WGS sequence"/>
</dbReference>
<keyword evidence="4" id="KW-1185">Reference proteome</keyword>
<dbReference type="EMBL" id="JAWRVE010000012">
    <property type="protein sequence ID" value="KAL1878204.1"/>
    <property type="molecule type" value="Genomic_DNA"/>
</dbReference>
<keyword evidence="1" id="KW-0808">Transferase</keyword>
<dbReference type="InterPro" id="IPR001099">
    <property type="entry name" value="Chalcone/stilbene_synt_N"/>
</dbReference>
<evidence type="ECO:0000313" key="4">
    <source>
        <dbReference type="Proteomes" id="UP001583177"/>
    </source>
</evidence>
<name>A0ABR3XR42_9PEZI</name>
<comment type="caution">
    <text evidence="3">The sequence shown here is derived from an EMBL/GenBank/DDBJ whole genome shotgun (WGS) entry which is preliminary data.</text>
</comment>
<protein>
    <recommendedName>
        <fullName evidence="2">Chalcone/stilbene synthase N-terminal domain-containing protein</fullName>
    </recommendedName>
</protein>
<dbReference type="Pfam" id="PF00195">
    <property type="entry name" value="Chal_sti_synt_N"/>
    <property type="match status" value="1"/>
</dbReference>
<reference evidence="3 4" key="1">
    <citation type="journal article" date="2024" name="IMA Fungus">
        <title>IMA Genome - F19 : A genome assembly and annotation guide to empower mycologists, including annotated draft genome sequences of Ceratocystis pirilliformis, Diaporthe australafricana, Fusarium ophioides, Paecilomyces lecythidis, and Sporothrix stenoceras.</title>
        <authorList>
            <person name="Aylward J."/>
            <person name="Wilson A.M."/>
            <person name="Visagie C.M."/>
            <person name="Spraker J."/>
            <person name="Barnes I."/>
            <person name="Buitendag C."/>
            <person name="Ceriani C."/>
            <person name="Del Mar Angel L."/>
            <person name="du Plessis D."/>
            <person name="Fuchs T."/>
            <person name="Gasser K."/>
            <person name="Kramer D."/>
            <person name="Li W."/>
            <person name="Munsamy K."/>
            <person name="Piso A."/>
            <person name="Price J.L."/>
            <person name="Sonnekus B."/>
            <person name="Thomas C."/>
            <person name="van der Nest A."/>
            <person name="van Dijk A."/>
            <person name="van Heerden A."/>
            <person name="van Vuuren N."/>
            <person name="Yilmaz N."/>
            <person name="Duong T.A."/>
            <person name="van der Merwe N.A."/>
            <person name="Wingfield M.J."/>
            <person name="Wingfield B.D."/>
        </authorList>
    </citation>
    <scope>NUCLEOTIDE SEQUENCE [LARGE SCALE GENOMIC DNA]</scope>
    <source>
        <strain evidence="3 4">CMW 18300</strain>
    </source>
</reference>
<proteinExistence type="predicted"/>
<dbReference type="Gene3D" id="3.40.47.10">
    <property type="match status" value="1"/>
</dbReference>
<organism evidence="3 4">
    <name type="scientific">Diaporthe australafricana</name>
    <dbReference type="NCBI Taxonomy" id="127596"/>
    <lineage>
        <taxon>Eukaryota</taxon>
        <taxon>Fungi</taxon>
        <taxon>Dikarya</taxon>
        <taxon>Ascomycota</taxon>
        <taxon>Pezizomycotina</taxon>
        <taxon>Sordariomycetes</taxon>
        <taxon>Sordariomycetidae</taxon>
        <taxon>Diaporthales</taxon>
        <taxon>Diaporthaceae</taxon>
        <taxon>Diaporthe</taxon>
    </lineage>
</organism>
<evidence type="ECO:0000256" key="1">
    <source>
        <dbReference type="ARBA" id="ARBA00022679"/>
    </source>
</evidence>
<gene>
    <name evidence="3" type="ORF">Daus18300_002121</name>
</gene>
<evidence type="ECO:0000313" key="3">
    <source>
        <dbReference type="EMBL" id="KAL1878204.1"/>
    </source>
</evidence>
<dbReference type="PANTHER" id="PTHR11877:SF46">
    <property type="entry name" value="TYPE III POLYKETIDE SYNTHASE A"/>
    <property type="match status" value="1"/>
</dbReference>